<feature type="compositionally biased region" description="Basic and acidic residues" evidence="1">
    <location>
        <begin position="250"/>
        <end position="263"/>
    </location>
</feature>
<feature type="region of interest" description="Disordered" evidence="1">
    <location>
        <begin position="781"/>
        <end position="808"/>
    </location>
</feature>
<feature type="region of interest" description="Disordered" evidence="1">
    <location>
        <begin position="425"/>
        <end position="458"/>
    </location>
</feature>
<feature type="region of interest" description="Disordered" evidence="1">
    <location>
        <begin position="168"/>
        <end position="207"/>
    </location>
</feature>
<name>A0A0L0FIS5_9EUKA</name>
<protein>
    <recommendedName>
        <fullName evidence="2">RPAP1/MINIYO-like TPR repeats domain-containing protein</fullName>
    </recommendedName>
</protein>
<dbReference type="PANTHER" id="PTHR21483">
    <property type="entry name" value="RNA POLYMERASE II-ASSOCIATED PROTEIN 1"/>
    <property type="match status" value="1"/>
</dbReference>
<sequence>MKLISVLGSRLSPRAYYVLRNSARSTVTPILNYAPHTPRYSTGAALPLPPARLQCLSGVFTLVQAACVNAIAAYHERAQTRADKEHTPSKGHTQGTEEPADEEDDVNTCQPQHVLGFLSPLLQLFNTITERFRLGPSAIRYVDLNFYGTLAHTTASLYHLYVLTHTPTPRPASPHTSPDANIHTMNGAHASTANSRSQHADSHTTLSSSTHHLLSRVLMGQYAAAVLAALSMPLTRALLCDDMHVHAHTRSADGARKHTHSESDLSSTASAKPTDTRPAQERSSATTPTTTATDTGADNGTVQPTYEDVVAEHSARRKQRDTAHVHDAAQAVRWNYLGALLRCGESLVRVRHGGVVSTREGVNADSTPETARETRACSGTGEEVNGHPDEDPDGGHDTGARKETAETGAGAVEDRLWQALAVGGGANAPNERATGQDSAAQYATPPDNPQACSSPQANTATCHQATGHAHTHTRAPSGSARISLCNALLWYDVLLRRTLSVKASSVRVRASRRHAVCTHLSLMTLLLAHRRRPYPLPSTHVAPSQLHSRYASQSRCACVGFCSRDYTTSLAVHRRAMALVGECGDLFTAEVVQTLSHVALSQDYLGVLTSRSSSCVPVCVRGQAEAKDWRGERKPDARDARVGAQGAAGLQGFDVVSKRVPWQVTDVIRAANAQLKGRATVGAANTSTCVNETPCTGAAQPSTCGGPDETPILGEGVELAGEGAGTWPEGLLGLYLQQIVPEVVEQERDSVHVRDVSSVAFLEMRYLACMYPRTYATHAHTPPNGNGAGGGATARAGAKKARNENAPEKRRLPLSNDWVLLPLMACYDHYIATEKASIRNHKHTSANTDMQHKGQRDIRGMSAGDAIEEESELTDAQTYAMVLEKTATLLLVTEYSHGSINSQIVQEGEAQTQVTRAQTQVQTKPKEEDGVTDATRVGVSVVNEYKLARLMTVFLTSAELFTSPAVAQLLETLLVLCVRQAKVENEMAGRGKGHVHLDFDCLPDIKFYDLYNAFVHQYSSVSLGNTLFQRYLWLPLQQCGPTPLRTLVWGQCVDAMAVMTNFTPDDLPLALETYLYPLETYTPLLTLYLRAIMSGTVRKSRAPVPYHIAIHHLAGLLWGSGDDTPIPDHVPEAPQTETEKMQNQLLTFMSTQRNQESVHDLLAYFYEGPSAFASTSYRPEPPQRVKMLEKFMKTYTKTAT</sequence>
<feature type="compositionally biased region" description="Basic and acidic residues" evidence="1">
    <location>
        <begin position="384"/>
        <end position="405"/>
    </location>
</feature>
<evidence type="ECO:0000259" key="2">
    <source>
        <dbReference type="Pfam" id="PF25766"/>
    </source>
</evidence>
<dbReference type="eggNOG" id="KOG4732">
    <property type="taxonomic scope" value="Eukaryota"/>
</dbReference>
<gene>
    <name evidence="3" type="ORF">SARC_10839</name>
</gene>
<feature type="compositionally biased region" description="Polar residues" evidence="1">
    <location>
        <begin position="264"/>
        <end position="273"/>
    </location>
</feature>
<evidence type="ECO:0000313" key="3">
    <source>
        <dbReference type="EMBL" id="KNC76674.1"/>
    </source>
</evidence>
<keyword evidence="4" id="KW-1185">Reference proteome</keyword>
<evidence type="ECO:0000256" key="1">
    <source>
        <dbReference type="SAM" id="MobiDB-lite"/>
    </source>
</evidence>
<feature type="compositionally biased region" description="Basic and acidic residues" evidence="1">
    <location>
        <begin position="79"/>
        <end position="88"/>
    </location>
</feature>
<reference evidence="3 4" key="1">
    <citation type="submission" date="2011-02" db="EMBL/GenBank/DDBJ databases">
        <title>The Genome Sequence of Sphaeroforma arctica JP610.</title>
        <authorList>
            <consortium name="The Broad Institute Genome Sequencing Platform"/>
            <person name="Russ C."/>
            <person name="Cuomo C."/>
            <person name="Young S.K."/>
            <person name="Zeng Q."/>
            <person name="Gargeya S."/>
            <person name="Alvarado L."/>
            <person name="Berlin A."/>
            <person name="Chapman S.B."/>
            <person name="Chen Z."/>
            <person name="Freedman E."/>
            <person name="Gellesch M."/>
            <person name="Goldberg J."/>
            <person name="Griggs A."/>
            <person name="Gujja S."/>
            <person name="Heilman E."/>
            <person name="Heiman D."/>
            <person name="Howarth C."/>
            <person name="Mehta T."/>
            <person name="Neiman D."/>
            <person name="Pearson M."/>
            <person name="Roberts A."/>
            <person name="Saif S."/>
            <person name="Shea T."/>
            <person name="Shenoy N."/>
            <person name="Sisk P."/>
            <person name="Stolte C."/>
            <person name="Sykes S."/>
            <person name="White J."/>
            <person name="Yandava C."/>
            <person name="Burger G."/>
            <person name="Gray M.W."/>
            <person name="Holland P.W.H."/>
            <person name="King N."/>
            <person name="Lang F.B.F."/>
            <person name="Roger A.J."/>
            <person name="Ruiz-Trillo I."/>
            <person name="Haas B."/>
            <person name="Nusbaum C."/>
            <person name="Birren B."/>
        </authorList>
    </citation>
    <scope>NUCLEOTIDE SEQUENCE [LARGE SCALE GENOMIC DNA]</scope>
    <source>
        <strain evidence="3 4">JP610</strain>
    </source>
</reference>
<feature type="domain" description="RPAP1/MINIYO-like TPR repeats" evidence="2">
    <location>
        <begin position="941"/>
        <end position="1114"/>
    </location>
</feature>
<evidence type="ECO:0000313" key="4">
    <source>
        <dbReference type="Proteomes" id="UP000054560"/>
    </source>
</evidence>
<dbReference type="GO" id="GO:0006366">
    <property type="term" value="P:transcription by RNA polymerase II"/>
    <property type="evidence" value="ECO:0007669"/>
    <property type="project" value="InterPro"/>
</dbReference>
<dbReference type="PANTHER" id="PTHR21483:SF18">
    <property type="entry name" value="RNA POLYMERASE II-ASSOCIATED PROTEIN 1"/>
    <property type="match status" value="1"/>
</dbReference>
<dbReference type="EMBL" id="KQ243006">
    <property type="protein sequence ID" value="KNC76674.1"/>
    <property type="molecule type" value="Genomic_DNA"/>
</dbReference>
<proteinExistence type="predicted"/>
<dbReference type="Proteomes" id="UP000054560">
    <property type="component" value="Unassembled WGS sequence"/>
</dbReference>
<dbReference type="InterPro" id="IPR057989">
    <property type="entry name" value="TPR_RPAP1/MINIYO-like"/>
</dbReference>
<dbReference type="GeneID" id="25911343"/>
<feature type="region of interest" description="Disordered" evidence="1">
    <location>
        <begin position="250"/>
        <end position="303"/>
    </location>
</feature>
<dbReference type="Pfam" id="PF25766">
    <property type="entry name" value="TPR_RPAP1"/>
    <property type="match status" value="1"/>
</dbReference>
<dbReference type="OrthoDB" id="348201at2759"/>
<dbReference type="STRING" id="667725.A0A0L0FIS5"/>
<feature type="region of interest" description="Disordered" evidence="1">
    <location>
        <begin position="359"/>
        <end position="410"/>
    </location>
</feature>
<dbReference type="RefSeq" id="XP_014150576.1">
    <property type="nucleotide sequence ID" value="XM_014295101.1"/>
</dbReference>
<dbReference type="InterPro" id="IPR039913">
    <property type="entry name" value="RPAP1/Rba50"/>
</dbReference>
<accession>A0A0L0FIS5</accession>
<feature type="compositionally biased region" description="Low complexity" evidence="1">
    <location>
        <begin position="285"/>
        <end position="301"/>
    </location>
</feature>
<organism evidence="3 4">
    <name type="scientific">Sphaeroforma arctica JP610</name>
    <dbReference type="NCBI Taxonomy" id="667725"/>
    <lineage>
        <taxon>Eukaryota</taxon>
        <taxon>Ichthyosporea</taxon>
        <taxon>Ichthyophonida</taxon>
        <taxon>Sphaeroforma</taxon>
    </lineage>
</organism>
<feature type="region of interest" description="Disordered" evidence="1">
    <location>
        <begin position="79"/>
        <end position="106"/>
    </location>
</feature>
<dbReference type="AlphaFoldDB" id="A0A0L0FIS5"/>